<keyword evidence="4" id="KW-1185">Reference proteome</keyword>
<proteinExistence type="predicted"/>
<dbReference type="CDD" id="cd03801">
    <property type="entry name" value="GT4_PimA-like"/>
    <property type="match status" value="1"/>
</dbReference>
<dbReference type="OrthoDB" id="9802525at2"/>
<evidence type="ECO:0000313" key="3">
    <source>
        <dbReference type="EMBL" id="AMK55756.1"/>
    </source>
</evidence>
<dbReference type="KEGG" id="fro:AALO17_26220"/>
<dbReference type="Pfam" id="PF00534">
    <property type="entry name" value="Glycos_transf_1"/>
    <property type="match status" value="1"/>
</dbReference>
<dbReference type="InterPro" id="IPR028098">
    <property type="entry name" value="Glyco_trans_4-like_N"/>
</dbReference>
<feature type="domain" description="Glycosyltransferase subfamily 4-like N-terminal" evidence="2">
    <location>
        <begin position="50"/>
        <end position="143"/>
    </location>
</feature>
<dbReference type="InterPro" id="IPR050194">
    <property type="entry name" value="Glycosyltransferase_grp1"/>
</dbReference>
<dbReference type="GO" id="GO:0016757">
    <property type="term" value="F:glycosyltransferase activity"/>
    <property type="evidence" value="ECO:0007669"/>
    <property type="project" value="InterPro"/>
</dbReference>
<accession>A0A140DYM9</accession>
<evidence type="ECO:0000259" key="1">
    <source>
        <dbReference type="Pfam" id="PF00534"/>
    </source>
</evidence>
<dbReference type="PANTHER" id="PTHR45947:SF3">
    <property type="entry name" value="SULFOQUINOVOSYL TRANSFERASE SQD2"/>
    <property type="match status" value="1"/>
</dbReference>
<gene>
    <name evidence="3" type="ORF">AALO17_26220</name>
</gene>
<reference evidence="3 4" key="1">
    <citation type="journal article" date="2016" name="Gut Pathog.">
        <title>Whole genome sequencing of "Faecalibaculum rodentium" ALO17, isolated from C57BL/6J laboratory mouse feces.</title>
        <authorList>
            <person name="Lim S."/>
            <person name="Chang D.H."/>
            <person name="Ahn S."/>
            <person name="Kim B.C."/>
        </authorList>
    </citation>
    <scope>NUCLEOTIDE SEQUENCE [LARGE SCALE GENOMIC DNA]</scope>
    <source>
        <strain evidence="3 4">Alo17</strain>
    </source>
</reference>
<sequence>MENGKLRINMYSSADKVAGQGVGSAYEEQVALVRQADDLFDVEVNRPDRDADIQHFHTIDPIFFLRMRNKKPLNVAYCHFLPDTVMDGSLKVPKPLRKMVADYIIHFYNAADHLIVVNPSFIPELEKYGIPRSKIRYIPNYVSREVFHPLGEETRQAARKQYGIDPEAFVVLGAGQVQTRKGVKDFVETAKRLPHLTFVWAGGFSFGKMTDGYEELKAIMDNPPANVVFTGIVPREKMAELYNMTDVLFVPSYNELFPMTILEAANLHVPMVIRDLDLYKEILQGHYMKGDSVDEFTDLLHTLSSNPKVYEQYQDESRKISQYYSAEHVLTMWKAFYVEAWKYKDRFRT</sequence>
<dbReference type="PANTHER" id="PTHR45947">
    <property type="entry name" value="SULFOQUINOVOSYL TRANSFERASE SQD2"/>
    <property type="match status" value="1"/>
</dbReference>
<dbReference type="SUPFAM" id="SSF53756">
    <property type="entry name" value="UDP-Glycosyltransferase/glycogen phosphorylase"/>
    <property type="match status" value="1"/>
</dbReference>
<dbReference type="PATRIC" id="fig|1702221.3.peg.2551"/>
<dbReference type="GeneID" id="78479108"/>
<evidence type="ECO:0000259" key="2">
    <source>
        <dbReference type="Pfam" id="PF13439"/>
    </source>
</evidence>
<dbReference type="Gene3D" id="3.40.50.2000">
    <property type="entry name" value="Glycogen Phosphorylase B"/>
    <property type="match status" value="2"/>
</dbReference>
<dbReference type="EMBL" id="CP011391">
    <property type="protein sequence ID" value="AMK55756.1"/>
    <property type="molecule type" value="Genomic_DNA"/>
</dbReference>
<dbReference type="Pfam" id="PF13439">
    <property type="entry name" value="Glyco_transf_4"/>
    <property type="match status" value="1"/>
</dbReference>
<feature type="domain" description="Glycosyl transferase family 1" evidence="1">
    <location>
        <begin position="155"/>
        <end position="319"/>
    </location>
</feature>
<name>A0A140DYM9_9FIRM</name>
<organism evidence="3 4">
    <name type="scientific">Faecalibaculum rodentium</name>
    <dbReference type="NCBI Taxonomy" id="1702221"/>
    <lineage>
        <taxon>Bacteria</taxon>
        <taxon>Bacillati</taxon>
        <taxon>Bacillota</taxon>
        <taxon>Erysipelotrichia</taxon>
        <taxon>Erysipelotrichales</taxon>
        <taxon>Erysipelotrichaceae</taxon>
        <taxon>Faecalibaculum</taxon>
    </lineage>
</organism>
<keyword evidence="3" id="KW-0808">Transferase</keyword>
<dbReference type="InterPro" id="IPR001296">
    <property type="entry name" value="Glyco_trans_1"/>
</dbReference>
<evidence type="ECO:0000313" key="4">
    <source>
        <dbReference type="Proteomes" id="UP000069771"/>
    </source>
</evidence>
<dbReference type="RefSeq" id="WP_067559746.1">
    <property type="nucleotide sequence ID" value="NZ_CANSHE010000001.1"/>
</dbReference>
<dbReference type="STRING" id="1702221.AALO17_26220"/>
<dbReference type="AlphaFoldDB" id="A0A140DYM9"/>
<protein>
    <submittedName>
        <fullName evidence="3">Glycosyltransferase</fullName>
    </submittedName>
</protein>
<dbReference type="Proteomes" id="UP000069771">
    <property type="component" value="Chromosome"/>
</dbReference>